<name>A0A2X2Y085_CLOPF</name>
<accession>A0A2X2Y085</accession>
<evidence type="ECO:0000313" key="1">
    <source>
        <dbReference type="EMBL" id="SQB61362.1"/>
    </source>
</evidence>
<organism evidence="1 2">
    <name type="scientific">Clostridium perfringens</name>
    <dbReference type="NCBI Taxonomy" id="1502"/>
    <lineage>
        <taxon>Bacteria</taxon>
        <taxon>Bacillati</taxon>
        <taxon>Bacillota</taxon>
        <taxon>Clostridia</taxon>
        <taxon>Eubacteriales</taxon>
        <taxon>Clostridiaceae</taxon>
        <taxon>Clostridium</taxon>
    </lineage>
</organism>
<gene>
    <name evidence="1" type="ORF">NCTC10719_03041</name>
</gene>
<dbReference type="AlphaFoldDB" id="A0A2X2Y085"/>
<dbReference type="Proteomes" id="UP000249986">
    <property type="component" value="Unassembled WGS sequence"/>
</dbReference>
<protein>
    <submittedName>
        <fullName evidence="1">Lexa repressor</fullName>
    </submittedName>
</protein>
<dbReference type="RefSeq" id="WP_275542608.1">
    <property type="nucleotide sequence ID" value="NZ_CATNWT010000002.1"/>
</dbReference>
<sequence length="44" mass="5096">MLEKDSVGLLLFENHIFIKRILSDYEKVSDTNPVVLGKVICVYR</sequence>
<reference evidence="1 2" key="1">
    <citation type="submission" date="2018-06" db="EMBL/GenBank/DDBJ databases">
        <authorList>
            <consortium name="Pathogen Informatics"/>
            <person name="Doyle S."/>
        </authorList>
    </citation>
    <scope>NUCLEOTIDE SEQUENCE [LARGE SCALE GENOMIC DNA]</scope>
    <source>
        <strain evidence="1 2">NCTC10719</strain>
    </source>
</reference>
<dbReference type="EMBL" id="UAWG01000022">
    <property type="protein sequence ID" value="SQB61362.1"/>
    <property type="molecule type" value="Genomic_DNA"/>
</dbReference>
<proteinExistence type="predicted"/>
<evidence type="ECO:0000313" key="2">
    <source>
        <dbReference type="Proteomes" id="UP000249986"/>
    </source>
</evidence>